<protein>
    <submittedName>
        <fullName evidence="1">PIN domain-containing protein</fullName>
    </submittedName>
</protein>
<accession>A0AA96WPP5</accession>
<dbReference type="AlphaFoldDB" id="A0AA96WPP5"/>
<dbReference type="SUPFAM" id="SSF88723">
    <property type="entry name" value="PIN domain-like"/>
    <property type="match status" value="1"/>
</dbReference>
<name>A0AA96WPP5_9CYAN</name>
<proteinExistence type="predicted"/>
<evidence type="ECO:0000313" key="1">
    <source>
        <dbReference type="EMBL" id="WNZ26291.1"/>
    </source>
</evidence>
<organism evidence="1">
    <name type="scientific">Leptolyngbya sp. NK1-12</name>
    <dbReference type="NCBI Taxonomy" id="2547451"/>
    <lineage>
        <taxon>Bacteria</taxon>
        <taxon>Bacillati</taxon>
        <taxon>Cyanobacteriota</taxon>
        <taxon>Cyanophyceae</taxon>
        <taxon>Leptolyngbyales</taxon>
        <taxon>Leptolyngbyaceae</taxon>
        <taxon>Leptolyngbya group</taxon>
        <taxon>Leptolyngbya</taxon>
    </lineage>
</organism>
<sequence>MPRLYLDVCCFNRPFDDQSQARIRVETEAVLAVLERCETGEWELVISEMVEIEVAQIADPERRQRIEEAMLMARSRIIVDDVIANRGEELQNLGFQGFDAIHLSCAEFAQVNVFLSTDDRLLRRAARYGSSLTVAVENPALWLIATLQTGDSDNDPSGA</sequence>
<gene>
    <name evidence="1" type="ORF">HJG54_28030</name>
</gene>
<reference evidence="1" key="1">
    <citation type="submission" date="2020-05" db="EMBL/GenBank/DDBJ databases">
        <authorList>
            <person name="Zhu T."/>
            <person name="Keshari N."/>
            <person name="Lu X."/>
        </authorList>
    </citation>
    <scope>NUCLEOTIDE SEQUENCE</scope>
    <source>
        <strain evidence="1">NK1-12</strain>
    </source>
</reference>
<dbReference type="RefSeq" id="WP_316432542.1">
    <property type="nucleotide sequence ID" value="NZ_CP053586.1"/>
</dbReference>
<dbReference type="InterPro" id="IPR029060">
    <property type="entry name" value="PIN-like_dom_sf"/>
</dbReference>
<dbReference type="EMBL" id="CP053586">
    <property type="protein sequence ID" value="WNZ26291.1"/>
    <property type="molecule type" value="Genomic_DNA"/>
</dbReference>